<organism evidence="9 10">
    <name type="scientific">Rosistilla ulvae</name>
    <dbReference type="NCBI Taxonomy" id="1930277"/>
    <lineage>
        <taxon>Bacteria</taxon>
        <taxon>Pseudomonadati</taxon>
        <taxon>Planctomycetota</taxon>
        <taxon>Planctomycetia</taxon>
        <taxon>Pirellulales</taxon>
        <taxon>Pirellulaceae</taxon>
        <taxon>Rosistilla</taxon>
    </lineage>
</organism>
<dbReference type="PANTHER" id="PTHR43133">
    <property type="entry name" value="RNA POLYMERASE ECF-TYPE SIGMA FACTO"/>
    <property type="match status" value="1"/>
</dbReference>
<feature type="domain" description="RNA polymerase sigma-70 region 2" evidence="7">
    <location>
        <begin position="14"/>
        <end position="82"/>
    </location>
</feature>
<name>A0A517LUW8_9BACT</name>
<dbReference type="SUPFAM" id="SSF88659">
    <property type="entry name" value="Sigma3 and sigma4 domains of RNA polymerase sigma factors"/>
    <property type="match status" value="1"/>
</dbReference>
<dbReference type="PANTHER" id="PTHR43133:SF8">
    <property type="entry name" value="RNA POLYMERASE SIGMA FACTOR HI_1459-RELATED"/>
    <property type="match status" value="1"/>
</dbReference>
<dbReference type="KEGG" id="ruv:EC9_05730"/>
<accession>A0A517LUW8</accession>
<keyword evidence="5 6" id="KW-0804">Transcription</keyword>
<dbReference type="Pfam" id="PF04542">
    <property type="entry name" value="Sigma70_r2"/>
    <property type="match status" value="1"/>
</dbReference>
<keyword evidence="10" id="KW-1185">Reference proteome</keyword>
<dbReference type="InterPro" id="IPR007627">
    <property type="entry name" value="RNA_pol_sigma70_r2"/>
</dbReference>
<dbReference type="AlphaFoldDB" id="A0A517LUW8"/>
<evidence type="ECO:0000256" key="1">
    <source>
        <dbReference type="ARBA" id="ARBA00010641"/>
    </source>
</evidence>
<reference evidence="9 10" key="1">
    <citation type="submission" date="2019-02" db="EMBL/GenBank/DDBJ databases">
        <title>Deep-cultivation of Planctomycetes and their phenomic and genomic characterization uncovers novel biology.</title>
        <authorList>
            <person name="Wiegand S."/>
            <person name="Jogler M."/>
            <person name="Boedeker C."/>
            <person name="Pinto D."/>
            <person name="Vollmers J."/>
            <person name="Rivas-Marin E."/>
            <person name="Kohn T."/>
            <person name="Peeters S.H."/>
            <person name="Heuer A."/>
            <person name="Rast P."/>
            <person name="Oberbeckmann S."/>
            <person name="Bunk B."/>
            <person name="Jeske O."/>
            <person name="Meyerdierks A."/>
            <person name="Storesund J.E."/>
            <person name="Kallscheuer N."/>
            <person name="Luecker S."/>
            <person name="Lage O.M."/>
            <person name="Pohl T."/>
            <person name="Merkel B.J."/>
            <person name="Hornburger P."/>
            <person name="Mueller R.-W."/>
            <person name="Bruemmer F."/>
            <person name="Labrenz M."/>
            <person name="Spormann A.M."/>
            <person name="Op den Camp H."/>
            <person name="Overmann J."/>
            <person name="Amann R."/>
            <person name="Jetten M.S.M."/>
            <person name="Mascher T."/>
            <person name="Medema M.H."/>
            <person name="Devos D.P."/>
            <person name="Kaster A.-K."/>
            <person name="Ovreas L."/>
            <person name="Rohde M."/>
            <person name="Galperin M.Y."/>
            <person name="Jogler C."/>
        </authorList>
    </citation>
    <scope>NUCLEOTIDE SEQUENCE [LARGE SCALE GENOMIC DNA]</scope>
    <source>
        <strain evidence="9 10">EC9</strain>
    </source>
</reference>
<dbReference type="Proteomes" id="UP000319557">
    <property type="component" value="Chromosome"/>
</dbReference>
<evidence type="ECO:0000259" key="7">
    <source>
        <dbReference type="Pfam" id="PF04542"/>
    </source>
</evidence>
<keyword evidence="4 6" id="KW-0238">DNA-binding</keyword>
<proteinExistence type="inferred from homology"/>
<dbReference type="PROSITE" id="PS01063">
    <property type="entry name" value="SIGMA70_ECF"/>
    <property type="match status" value="1"/>
</dbReference>
<protein>
    <recommendedName>
        <fullName evidence="6">RNA polymerase sigma factor</fullName>
    </recommendedName>
</protein>
<dbReference type="Pfam" id="PF04545">
    <property type="entry name" value="Sigma70_r4"/>
    <property type="match status" value="1"/>
</dbReference>
<feature type="domain" description="RNA polymerase sigma-70 region 4" evidence="8">
    <location>
        <begin position="116"/>
        <end position="165"/>
    </location>
</feature>
<dbReference type="Gene3D" id="1.10.1740.10">
    <property type="match status" value="1"/>
</dbReference>
<dbReference type="InterPro" id="IPR039425">
    <property type="entry name" value="RNA_pol_sigma-70-like"/>
</dbReference>
<dbReference type="RefSeq" id="WP_145342148.1">
    <property type="nucleotide sequence ID" value="NZ_CP036261.1"/>
</dbReference>
<dbReference type="InterPro" id="IPR036388">
    <property type="entry name" value="WH-like_DNA-bd_sf"/>
</dbReference>
<evidence type="ECO:0000313" key="9">
    <source>
        <dbReference type="EMBL" id="QDS86411.1"/>
    </source>
</evidence>
<evidence type="ECO:0000259" key="8">
    <source>
        <dbReference type="Pfam" id="PF04545"/>
    </source>
</evidence>
<keyword evidence="3 6" id="KW-0731">Sigma factor</keyword>
<evidence type="ECO:0000256" key="2">
    <source>
        <dbReference type="ARBA" id="ARBA00023015"/>
    </source>
</evidence>
<dbReference type="InterPro" id="IPR013325">
    <property type="entry name" value="RNA_pol_sigma_r2"/>
</dbReference>
<dbReference type="OrthoDB" id="9795666at2"/>
<dbReference type="GO" id="GO:0016987">
    <property type="term" value="F:sigma factor activity"/>
    <property type="evidence" value="ECO:0007669"/>
    <property type="project" value="UniProtKB-KW"/>
</dbReference>
<evidence type="ECO:0000256" key="5">
    <source>
        <dbReference type="ARBA" id="ARBA00023163"/>
    </source>
</evidence>
<dbReference type="GO" id="GO:0006352">
    <property type="term" value="P:DNA-templated transcription initiation"/>
    <property type="evidence" value="ECO:0007669"/>
    <property type="project" value="InterPro"/>
</dbReference>
<evidence type="ECO:0000256" key="4">
    <source>
        <dbReference type="ARBA" id="ARBA00023125"/>
    </source>
</evidence>
<keyword evidence="2 6" id="KW-0805">Transcription regulation</keyword>
<dbReference type="GO" id="GO:0003677">
    <property type="term" value="F:DNA binding"/>
    <property type="evidence" value="ECO:0007669"/>
    <property type="project" value="UniProtKB-KW"/>
</dbReference>
<dbReference type="Gene3D" id="1.10.10.10">
    <property type="entry name" value="Winged helix-like DNA-binding domain superfamily/Winged helix DNA-binding domain"/>
    <property type="match status" value="1"/>
</dbReference>
<dbReference type="NCBIfam" id="TIGR02937">
    <property type="entry name" value="sigma70-ECF"/>
    <property type="match status" value="1"/>
</dbReference>
<sequence>MSQRSETDLNPQELITRHQAGVWRYLRLLGCDNATADDLTQETFLTILRRPPFNQYSDEATAAYLRRIARNLFISLKRRDKRMHLVAAVESLDAVWDRWIGAEEDGEEFVSALKECLNGLTERAQLALRMRFTDDANRVEIGDKLGITEHGAKNLVQRAKQQLKECVQTKLT</sequence>
<dbReference type="SUPFAM" id="SSF88946">
    <property type="entry name" value="Sigma2 domain of RNA polymerase sigma factors"/>
    <property type="match status" value="1"/>
</dbReference>
<dbReference type="InterPro" id="IPR014284">
    <property type="entry name" value="RNA_pol_sigma-70_dom"/>
</dbReference>
<dbReference type="EMBL" id="CP036261">
    <property type="protein sequence ID" value="QDS86411.1"/>
    <property type="molecule type" value="Genomic_DNA"/>
</dbReference>
<evidence type="ECO:0000256" key="3">
    <source>
        <dbReference type="ARBA" id="ARBA00023082"/>
    </source>
</evidence>
<dbReference type="InterPro" id="IPR007630">
    <property type="entry name" value="RNA_pol_sigma70_r4"/>
</dbReference>
<comment type="similarity">
    <text evidence="1 6">Belongs to the sigma-70 factor family. ECF subfamily.</text>
</comment>
<evidence type="ECO:0000313" key="10">
    <source>
        <dbReference type="Proteomes" id="UP000319557"/>
    </source>
</evidence>
<dbReference type="InterPro" id="IPR013324">
    <property type="entry name" value="RNA_pol_sigma_r3/r4-like"/>
</dbReference>
<evidence type="ECO:0000256" key="6">
    <source>
        <dbReference type="RuleBase" id="RU000716"/>
    </source>
</evidence>
<dbReference type="InterPro" id="IPR000838">
    <property type="entry name" value="RNA_pol_sigma70_ECF_CS"/>
</dbReference>
<gene>
    <name evidence="9" type="primary">sigE_1</name>
    <name evidence="9" type="ORF">EC9_05730</name>
</gene>